<keyword evidence="2" id="KW-0238">DNA-binding</keyword>
<dbReference type="InterPro" id="IPR036864">
    <property type="entry name" value="Zn2-C6_fun-type_DNA-bd_sf"/>
</dbReference>
<evidence type="ECO:0000256" key="5">
    <source>
        <dbReference type="SAM" id="MobiDB-lite"/>
    </source>
</evidence>
<accession>A0A0D2ES18</accession>
<dbReference type="Pfam" id="PF11951">
    <property type="entry name" value="Fungal_trans_2"/>
    <property type="match status" value="1"/>
</dbReference>
<dbReference type="RefSeq" id="XP_013318099.1">
    <property type="nucleotide sequence ID" value="XM_013462645.1"/>
</dbReference>
<dbReference type="OrthoDB" id="3525185at2759"/>
<dbReference type="InterPro" id="IPR001138">
    <property type="entry name" value="Zn2Cys6_DnaBD"/>
</dbReference>
<dbReference type="InterPro" id="IPR021858">
    <property type="entry name" value="Fun_TF"/>
</dbReference>
<dbReference type="GeneID" id="25327966"/>
<dbReference type="GO" id="GO:0008270">
    <property type="term" value="F:zinc ion binding"/>
    <property type="evidence" value="ECO:0007669"/>
    <property type="project" value="InterPro"/>
</dbReference>
<dbReference type="PROSITE" id="PS50048">
    <property type="entry name" value="ZN2_CY6_FUNGAL_2"/>
    <property type="match status" value="1"/>
</dbReference>
<feature type="domain" description="Zn(2)-C6 fungal-type" evidence="6">
    <location>
        <begin position="10"/>
        <end position="38"/>
    </location>
</feature>
<keyword evidence="3" id="KW-0804">Transcription</keyword>
<keyword evidence="1" id="KW-0805">Transcription regulation</keyword>
<evidence type="ECO:0000313" key="8">
    <source>
        <dbReference type="Proteomes" id="UP000054342"/>
    </source>
</evidence>
<dbReference type="GO" id="GO:0000981">
    <property type="term" value="F:DNA-binding transcription factor activity, RNA polymerase II-specific"/>
    <property type="evidence" value="ECO:0007669"/>
    <property type="project" value="InterPro"/>
</dbReference>
<dbReference type="PROSITE" id="PS00463">
    <property type="entry name" value="ZN2_CY6_FUNGAL_1"/>
    <property type="match status" value="1"/>
</dbReference>
<evidence type="ECO:0000256" key="1">
    <source>
        <dbReference type="ARBA" id="ARBA00023015"/>
    </source>
</evidence>
<dbReference type="PANTHER" id="PTHR38111">
    <property type="entry name" value="ZN(2)-C6 FUNGAL-TYPE DOMAIN-CONTAINING PROTEIN-RELATED"/>
    <property type="match status" value="1"/>
</dbReference>
<dbReference type="SMART" id="SM00066">
    <property type="entry name" value="GAL4"/>
    <property type="match status" value="1"/>
</dbReference>
<evidence type="ECO:0000256" key="2">
    <source>
        <dbReference type="ARBA" id="ARBA00023125"/>
    </source>
</evidence>
<dbReference type="HOGENOM" id="CLU_021599_2_3_1"/>
<dbReference type="SUPFAM" id="SSF57701">
    <property type="entry name" value="Zn2/Cys6 DNA-binding domain"/>
    <property type="match status" value="1"/>
</dbReference>
<evidence type="ECO:0000256" key="3">
    <source>
        <dbReference type="ARBA" id="ARBA00023163"/>
    </source>
</evidence>
<keyword evidence="4" id="KW-0539">Nucleus</keyword>
<evidence type="ECO:0000313" key="7">
    <source>
        <dbReference type="EMBL" id="KIW57515.1"/>
    </source>
</evidence>
<dbReference type="GO" id="GO:0003677">
    <property type="term" value="F:DNA binding"/>
    <property type="evidence" value="ECO:0007669"/>
    <property type="project" value="UniProtKB-KW"/>
</dbReference>
<dbReference type="PANTHER" id="PTHR38111:SF2">
    <property type="entry name" value="FINGER DOMAIN PROTEIN, PUTATIVE (AFU_ORTHOLOGUE AFUA_1G01560)-RELATED"/>
    <property type="match status" value="1"/>
</dbReference>
<protein>
    <recommendedName>
        <fullName evidence="6">Zn(2)-C6 fungal-type domain-containing protein</fullName>
    </recommendedName>
</protein>
<name>A0A0D2ES18_9EURO</name>
<keyword evidence="8" id="KW-1185">Reference proteome</keyword>
<dbReference type="STRING" id="348802.A0A0D2ES18"/>
<dbReference type="InterPro" id="IPR053178">
    <property type="entry name" value="Osmoadaptation_assoc"/>
</dbReference>
<proteinExistence type="predicted"/>
<dbReference type="AlphaFoldDB" id="A0A0D2ES18"/>
<dbReference type="Gene3D" id="4.10.240.10">
    <property type="entry name" value="Zn(2)-C6 fungal-type DNA-binding domain"/>
    <property type="match status" value="1"/>
</dbReference>
<dbReference type="Pfam" id="PF00172">
    <property type="entry name" value="Zn_clus"/>
    <property type="match status" value="1"/>
</dbReference>
<sequence length="504" mass="56683">MVGIPGRSQGCTTCRRRKIRCDLAKPSCQRCTTSGRHCEGYARYPVFINRGQEGLQKRKPLDETHAGPASTAAAPTDSGHIPPLARSPSSECLLEDQLISAFYESYASRSLKHPSKTADPAWLYHSLRITFPTETLRQALFSLACIRLGRLNDDQATVIKGHQVYGQALRLMQQALYDPILMRHEETLAAARCMILYEAFEATSENMTSWFNHIQGIARILELRGPRCHHSPLTQTILESTRYYVMIVGMMQRRPSFLGRAEWLTEPWVDGHKNFEQRYIDYGFYLSDLSHQGDSIISQDASADPVPRQVEFVQVLRGLQCGLDAVTALRKELLQISIEQARSCPPGNIDQNLCSVDFGEEAGTTITSATLNALDLSYSLFAAALLHRYRGHPSSEHDSVVSQFGPYVDQGRRLMLARQILQDLEACSHGSFEHIRARMIFPLNVLRWELRQHPEEFGRVNGLFDVIAGKSKYRIGRSVQKEGTFALPLAVVEGKANKCTSQRE</sequence>
<evidence type="ECO:0000256" key="4">
    <source>
        <dbReference type="ARBA" id="ARBA00023242"/>
    </source>
</evidence>
<dbReference type="Proteomes" id="UP000054342">
    <property type="component" value="Unassembled WGS sequence"/>
</dbReference>
<gene>
    <name evidence="7" type="ORF">PV05_06058</name>
</gene>
<evidence type="ECO:0000259" key="6">
    <source>
        <dbReference type="PROSITE" id="PS50048"/>
    </source>
</evidence>
<dbReference type="CDD" id="cd00067">
    <property type="entry name" value="GAL4"/>
    <property type="match status" value="1"/>
</dbReference>
<reference evidence="7 8" key="1">
    <citation type="submission" date="2015-01" db="EMBL/GenBank/DDBJ databases">
        <title>The Genome Sequence of Exophiala xenobiotica CBS118157.</title>
        <authorList>
            <consortium name="The Broad Institute Genomics Platform"/>
            <person name="Cuomo C."/>
            <person name="de Hoog S."/>
            <person name="Gorbushina A."/>
            <person name="Stielow B."/>
            <person name="Teixiera M."/>
            <person name="Abouelleil A."/>
            <person name="Chapman S.B."/>
            <person name="Priest M."/>
            <person name="Young S.K."/>
            <person name="Wortman J."/>
            <person name="Nusbaum C."/>
            <person name="Birren B."/>
        </authorList>
    </citation>
    <scope>NUCLEOTIDE SEQUENCE [LARGE SCALE GENOMIC DNA]</scope>
    <source>
        <strain evidence="7 8">CBS 118157</strain>
    </source>
</reference>
<feature type="region of interest" description="Disordered" evidence="5">
    <location>
        <begin position="61"/>
        <end position="81"/>
    </location>
</feature>
<dbReference type="EMBL" id="KN847319">
    <property type="protein sequence ID" value="KIW57515.1"/>
    <property type="molecule type" value="Genomic_DNA"/>
</dbReference>
<organism evidence="7 8">
    <name type="scientific">Exophiala xenobiotica</name>
    <dbReference type="NCBI Taxonomy" id="348802"/>
    <lineage>
        <taxon>Eukaryota</taxon>
        <taxon>Fungi</taxon>
        <taxon>Dikarya</taxon>
        <taxon>Ascomycota</taxon>
        <taxon>Pezizomycotina</taxon>
        <taxon>Eurotiomycetes</taxon>
        <taxon>Chaetothyriomycetidae</taxon>
        <taxon>Chaetothyriales</taxon>
        <taxon>Herpotrichiellaceae</taxon>
        <taxon>Exophiala</taxon>
    </lineage>
</organism>